<dbReference type="InterPro" id="IPR021316">
    <property type="entry name" value="DUF2913"/>
</dbReference>
<dbReference type="AlphaFoldDB" id="A0AAX3U2A9"/>
<name>A0AAX3U2A9_9VIBR</name>
<dbReference type="Proteomes" id="UP001239257">
    <property type="component" value="Chromosome 1"/>
</dbReference>
<evidence type="ECO:0000313" key="2">
    <source>
        <dbReference type="Proteomes" id="UP001239257"/>
    </source>
</evidence>
<dbReference type="EMBL" id="CP118709">
    <property type="protein sequence ID" value="WGK81341.1"/>
    <property type="molecule type" value="Genomic_DNA"/>
</dbReference>
<evidence type="ECO:0000313" key="1">
    <source>
        <dbReference type="EMBL" id="WGK81341.1"/>
    </source>
</evidence>
<accession>A0AAX3U2A9</accession>
<reference evidence="1" key="1">
    <citation type="submission" date="2022-02" db="EMBL/GenBank/DDBJ databases">
        <title>Emergence and expansion in Europe of a Vibrio aestuarianus clonal complex pathogenic for oysters.</title>
        <authorList>
            <person name="Mesnil A."/>
            <person name="Travers M.-A."/>
        </authorList>
    </citation>
    <scope>NUCLEOTIDE SEQUENCE</scope>
    <source>
        <strain evidence="1">U29</strain>
    </source>
</reference>
<sequence>MSSYKYERLLSITIDNALLHLWISVASAGQHVPRETRNQILVKWFKPKVKQAKYKLIKKELKSIVLAGRDLSGLLEKRLCELRELSLGYREKLNDMHKLHYLLEHLREDYGIKADLSEGVVDYQPNTLYVSQEKLEQCFSEDKRQLKPILAMLSGIDMARLTSLVHNFGFHEVEEAGISHCGMPSAYLYLTG</sequence>
<gene>
    <name evidence="1" type="ORF">PYE51_11960</name>
</gene>
<organism evidence="1 2">
    <name type="scientific">Vibrio aestuarianus</name>
    <dbReference type="NCBI Taxonomy" id="28171"/>
    <lineage>
        <taxon>Bacteria</taxon>
        <taxon>Pseudomonadati</taxon>
        <taxon>Pseudomonadota</taxon>
        <taxon>Gammaproteobacteria</taxon>
        <taxon>Vibrionales</taxon>
        <taxon>Vibrionaceae</taxon>
        <taxon>Vibrio</taxon>
    </lineage>
</organism>
<dbReference type="Pfam" id="PF11140">
    <property type="entry name" value="DUF2913"/>
    <property type="match status" value="1"/>
</dbReference>
<proteinExistence type="predicted"/>
<protein>
    <submittedName>
        <fullName evidence="1">DUF2913 family protein</fullName>
    </submittedName>
</protein>
<dbReference type="RefSeq" id="WP_301064543.1">
    <property type="nucleotide sequence ID" value="NZ_CP118709.1"/>
</dbReference>